<feature type="region of interest" description="Disordered" evidence="1">
    <location>
        <begin position="357"/>
        <end position="389"/>
    </location>
</feature>
<accession>A0A5C3QX33</accession>
<feature type="region of interest" description="Disordered" evidence="1">
    <location>
        <begin position="1"/>
        <end position="28"/>
    </location>
</feature>
<feature type="region of interest" description="Disordered" evidence="1">
    <location>
        <begin position="163"/>
        <end position="193"/>
    </location>
</feature>
<dbReference type="Proteomes" id="UP000305067">
    <property type="component" value="Unassembled WGS sequence"/>
</dbReference>
<evidence type="ECO:0000313" key="3">
    <source>
        <dbReference type="Proteomes" id="UP000305067"/>
    </source>
</evidence>
<feature type="compositionally biased region" description="Low complexity" evidence="1">
    <location>
        <begin position="171"/>
        <end position="184"/>
    </location>
</feature>
<organism evidence="2 3">
    <name type="scientific">Pterulicium gracile</name>
    <dbReference type="NCBI Taxonomy" id="1884261"/>
    <lineage>
        <taxon>Eukaryota</taxon>
        <taxon>Fungi</taxon>
        <taxon>Dikarya</taxon>
        <taxon>Basidiomycota</taxon>
        <taxon>Agaricomycotina</taxon>
        <taxon>Agaricomycetes</taxon>
        <taxon>Agaricomycetidae</taxon>
        <taxon>Agaricales</taxon>
        <taxon>Pleurotineae</taxon>
        <taxon>Pterulaceae</taxon>
        <taxon>Pterulicium</taxon>
    </lineage>
</organism>
<dbReference type="STRING" id="1884261.A0A5C3QX33"/>
<feature type="compositionally biased region" description="Gly residues" evidence="1">
    <location>
        <begin position="316"/>
        <end position="325"/>
    </location>
</feature>
<dbReference type="EMBL" id="ML178821">
    <property type="protein sequence ID" value="TFL02924.1"/>
    <property type="molecule type" value="Genomic_DNA"/>
</dbReference>
<feature type="region of interest" description="Disordered" evidence="1">
    <location>
        <begin position="41"/>
        <end position="71"/>
    </location>
</feature>
<proteinExistence type="predicted"/>
<evidence type="ECO:0000313" key="2">
    <source>
        <dbReference type="EMBL" id="TFL02924.1"/>
    </source>
</evidence>
<name>A0A5C3QX33_9AGAR</name>
<gene>
    <name evidence="2" type="ORF">BDV98DRAFT_565051</name>
</gene>
<keyword evidence="3" id="KW-1185">Reference proteome</keyword>
<sequence length="389" mass="42745">MPPRKRKHHPSRPHSQWAPPPSSEQASNEYFAVLSSHSSNAAAAATSSRTTGPTWAAHGASWNEPVPVHPSADPDLFIQAYEADVFLGPQAADSARAMEYSTESGPGDALLAWEGASHAQLWPGDDDDVIHVGSGADQGGEGTKSNAVWVDRYDARLLLNRLPESSSPLNRPDSPSGRPSSPSGWTDLPSDTEDAFFLSPSEVLTLRQTKKRQDLDRLREERLAALQAEDEEELEEEDEWGGSDEEPDDAQKVIMTRTAQHLSKSPNPAQLEARILTNHGSDPRFTFLRGRWGRAWNLMRGKARMNAENEAKVKEGGMGGLGGYGDSDEDEESEAVEVHDVELGAVDIAIEVCPVDEEEAKKEARRRKAREWAEQRKKAAQQVEDLQDS</sequence>
<dbReference type="OrthoDB" id="2552978at2759"/>
<protein>
    <submittedName>
        <fullName evidence="2">Uncharacterized protein</fullName>
    </submittedName>
</protein>
<feature type="region of interest" description="Disordered" evidence="1">
    <location>
        <begin position="226"/>
        <end position="247"/>
    </location>
</feature>
<feature type="compositionally biased region" description="Acidic residues" evidence="1">
    <location>
        <begin position="326"/>
        <end position="335"/>
    </location>
</feature>
<feature type="compositionally biased region" description="Basic residues" evidence="1">
    <location>
        <begin position="1"/>
        <end position="12"/>
    </location>
</feature>
<feature type="region of interest" description="Disordered" evidence="1">
    <location>
        <begin position="314"/>
        <end position="340"/>
    </location>
</feature>
<feature type="compositionally biased region" description="Acidic residues" evidence="1">
    <location>
        <begin position="228"/>
        <end position="247"/>
    </location>
</feature>
<feature type="region of interest" description="Disordered" evidence="1">
    <location>
        <begin position="122"/>
        <end position="147"/>
    </location>
</feature>
<evidence type="ECO:0000256" key="1">
    <source>
        <dbReference type="SAM" id="MobiDB-lite"/>
    </source>
</evidence>
<reference evidence="2 3" key="1">
    <citation type="journal article" date="2019" name="Nat. Ecol. Evol.">
        <title>Megaphylogeny resolves global patterns of mushroom evolution.</title>
        <authorList>
            <person name="Varga T."/>
            <person name="Krizsan K."/>
            <person name="Foldi C."/>
            <person name="Dima B."/>
            <person name="Sanchez-Garcia M."/>
            <person name="Sanchez-Ramirez S."/>
            <person name="Szollosi G.J."/>
            <person name="Szarkandi J.G."/>
            <person name="Papp V."/>
            <person name="Albert L."/>
            <person name="Andreopoulos W."/>
            <person name="Angelini C."/>
            <person name="Antonin V."/>
            <person name="Barry K.W."/>
            <person name="Bougher N.L."/>
            <person name="Buchanan P."/>
            <person name="Buyck B."/>
            <person name="Bense V."/>
            <person name="Catcheside P."/>
            <person name="Chovatia M."/>
            <person name="Cooper J."/>
            <person name="Damon W."/>
            <person name="Desjardin D."/>
            <person name="Finy P."/>
            <person name="Geml J."/>
            <person name="Haridas S."/>
            <person name="Hughes K."/>
            <person name="Justo A."/>
            <person name="Karasinski D."/>
            <person name="Kautmanova I."/>
            <person name="Kiss B."/>
            <person name="Kocsube S."/>
            <person name="Kotiranta H."/>
            <person name="LaButti K.M."/>
            <person name="Lechner B.E."/>
            <person name="Liimatainen K."/>
            <person name="Lipzen A."/>
            <person name="Lukacs Z."/>
            <person name="Mihaltcheva S."/>
            <person name="Morgado L.N."/>
            <person name="Niskanen T."/>
            <person name="Noordeloos M.E."/>
            <person name="Ohm R.A."/>
            <person name="Ortiz-Santana B."/>
            <person name="Ovrebo C."/>
            <person name="Racz N."/>
            <person name="Riley R."/>
            <person name="Savchenko A."/>
            <person name="Shiryaev A."/>
            <person name="Soop K."/>
            <person name="Spirin V."/>
            <person name="Szebenyi C."/>
            <person name="Tomsovsky M."/>
            <person name="Tulloss R.E."/>
            <person name="Uehling J."/>
            <person name="Grigoriev I.V."/>
            <person name="Vagvolgyi C."/>
            <person name="Papp T."/>
            <person name="Martin F.M."/>
            <person name="Miettinen O."/>
            <person name="Hibbett D.S."/>
            <person name="Nagy L.G."/>
        </authorList>
    </citation>
    <scope>NUCLEOTIDE SEQUENCE [LARGE SCALE GENOMIC DNA]</scope>
    <source>
        <strain evidence="2 3">CBS 309.79</strain>
    </source>
</reference>
<dbReference type="AlphaFoldDB" id="A0A5C3QX33"/>